<evidence type="ECO:0000256" key="1">
    <source>
        <dbReference type="ARBA" id="ARBA00004141"/>
    </source>
</evidence>
<reference evidence="10 11" key="1">
    <citation type="submission" date="2020-08" db="EMBL/GenBank/DDBJ databases">
        <authorList>
            <person name="Koutsovoulos G."/>
            <person name="Danchin GJ E."/>
        </authorList>
    </citation>
    <scope>NUCLEOTIDE SEQUENCE [LARGE SCALE GENOMIC DNA]</scope>
</reference>
<feature type="transmembrane region" description="Helical" evidence="8">
    <location>
        <begin position="215"/>
        <end position="237"/>
    </location>
</feature>
<dbReference type="GO" id="GO:0030322">
    <property type="term" value="P:stabilization of membrane potential"/>
    <property type="evidence" value="ECO:0007669"/>
    <property type="project" value="TreeGrafter"/>
</dbReference>
<dbReference type="PANTHER" id="PTHR11003">
    <property type="entry name" value="POTASSIUM CHANNEL, SUBFAMILY K"/>
    <property type="match status" value="1"/>
</dbReference>
<dbReference type="GO" id="GO:0015271">
    <property type="term" value="F:outward rectifier potassium channel activity"/>
    <property type="evidence" value="ECO:0007669"/>
    <property type="project" value="TreeGrafter"/>
</dbReference>
<evidence type="ECO:0000256" key="6">
    <source>
        <dbReference type="ARBA" id="ARBA00023136"/>
    </source>
</evidence>
<gene>
    <name evidence="10" type="ORF">MENT_LOCUS2227</name>
</gene>
<dbReference type="OrthoDB" id="297496at2759"/>
<keyword evidence="3 8" id="KW-0812">Transmembrane</keyword>
<dbReference type="Pfam" id="PF07885">
    <property type="entry name" value="Ion_trans_2"/>
    <property type="match status" value="1"/>
</dbReference>
<feature type="transmembrane region" description="Helical" evidence="8">
    <location>
        <begin position="188"/>
        <end position="209"/>
    </location>
</feature>
<dbReference type="Proteomes" id="UP000580250">
    <property type="component" value="Unassembled WGS sequence"/>
</dbReference>
<dbReference type="PANTHER" id="PTHR11003:SF61">
    <property type="entry name" value="POTASSIUM CHANNEL DOMAIN-CONTAINING PROTEIN"/>
    <property type="match status" value="1"/>
</dbReference>
<name>A0A6V7TMV0_MELEN</name>
<evidence type="ECO:0000256" key="5">
    <source>
        <dbReference type="ARBA" id="ARBA00023065"/>
    </source>
</evidence>
<feature type="transmembrane region" description="Helical" evidence="8">
    <location>
        <begin position="100"/>
        <end position="117"/>
    </location>
</feature>
<dbReference type="EMBL" id="CAJEWN010000007">
    <property type="protein sequence ID" value="CAD2128436.1"/>
    <property type="molecule type" value="Genomic_DNA"/>
</dbReference>
<evidence type="ECO:0000256" key="7">
    <source>
        <dbReference type="ARBA" id="ARBA00023303"/>
    </source>
</evidence>
<evidence type="ECO:0000313" key="11">
    <source>
        <dbReference type="Proteomes" id="UP000580250"/>
    </source>
</evidence>
<keyword evidence="2" id="KW-0813">Transport</keyword>
<proteinExistence type="predicted"/>
<keyword evidence="6 8" id="KW-0472">Membrane</keyword>
<dbReference type="AlphaFoldDB" id="A0A6V7TMV0"/>
<evidence type="ECO:0000259" key="9">
    <source>
        <dbReference type="Pfam" id="PF07885"/>
    </source>
</evidence>
<keyword evidence="4 8" id="KW-1133">Transmembrane helix</keyword>
<dbReference type="GO" id="GO:0022841">
    <property type="term" value="F:potassium ion leak channel activity"/>
    <property type="evidence" value="ECO:0007669"/>
    <property type="project" value="TreeGrafter"/>
</dbReference>
<dbReference type="Gene3D" id="1.10.287.70">
    <property type="match status" value="1"/>
</dbReference>
<evidence type="ECO:0000256" key="3">
    <source>
        <dbReference type="ARBA" id="ARBA00022692"/>
    </source>
</evidence>
<dbReference type="InterPro" id="IPR013099">
    <property type="entry name" value="K_chnl_dom"/>
</dbReference>
<feature type="domain" description="Potassium channel" evidence="9">
    <location>
        <begin position="180"/>
        <end position="237"/>
    </location>
</feature>
<dbReference type="SUPFAM" id="SSF81324">
    <property type="entry name" value="Voltage-gated potassium channels"/>
    <property type="match status" value="1"/>
</dbReference>
<evidence type="ECO:0000313" key="10">
    <source>
        <dbReference type="EMBL" id="CAD2128436.1"/>
    </source>
</evidence>
<evidence type="ECO:0000256" key="8">
    <source>
        <dbReference type="SAM" id="Phobius"/>
    </source>
</evidence>
<comment type="caution">
    <text evidence="10">The sequence shown here is derived from an EMBL/GenBank/DDBJ whole genome shotgun (WGS) entry which is preliminary data.</text>
</comment>
<comment type="subcellular location">
    <subcellularLocation>
        <location evidence="1">Membrane</location>
        <topology evidence="1">Multi-pass membrane protein</topology>
    </subcellularLocation>
</comment>
<dbReference type="InterPro" id="IPR003280">
    <property type="entry name" value="2pore_dom_K_chnl"/>
</dbReference>
<dbReference type="GO" id="GO:0005886">
    <property type="term" value="C:plasma membrane"/>
    <property type="evidence" value="ECO:0007669"/>
    <property type="project" value="TreeGrafter"/>
</dbReference>
<evidence type="ECO:0000256" key="4">
    <source>
        <dbReference type="ARBA" id="ARBA00022989"/>
    </source>
</evidence>
<keyword evidence="7" id="KW-0407">Ion channel</keyword>
<sequence>MMERKKQDCVINIDNGTEGQNIDCIGDVELGLKGSSQNLRGINISVNEDNKKLINEQIKPSNDKLEEEILNSEKRKVYSFQFILLLLSFIKSSINKTKLFWIVAIYTLIGANLFMWLEIPSDLEIREEARDYHLMARDSLLFKVNQIHQTRQILEKNQHWKQAIIEFEEAIECELPQIETQWTFWMSILYCATIYTTVGYGNIACITFSGRIVTIIYAICGIPMMIVVLDQLGTFLFKFMKQISNFIDDLLFFLGVKFNFIQLNTQESFLRYIFICKILSNLKLISNTITLTISEQPHSLKNSSISSLSSTISESSSTLSIKNKLNIYKV</sequence>
<protein>
    <recommendedName>
        <fullName evidence="9">Potassium channel domain-containing protein</fullName>
    </recommendedName>
</protein>
<organism evidence="10 11">
    <name type="scientific">Meloidogyne enterolobii</name>
    <name type="common">Root-knot nematode worm</name>
    <name type="synonym">Meloidogyne mayaguensis</name>
    <dbReference type="NCBI Taxonomy" id="390850"/>
    <lineage>
        <taxon>Eukaryota</taxon>
        <taxon>Metazoa</taxon>
        <taxon>Ecdysozoa</taxon>
        <taxon>Nematoda</taxon>
        <taxon>Chromadorea</taxon>
        <taxon>Rhabditida</taxon>
        <taxon>Tylenchina</taxon>
        <taxon>Tylenchomorpha</taxon>
        <taxon>Tylenchoidea</taxon>
        <taxon>Meloidogynidae</taxon>
        <taxon>Meloidogyninae</taxon>
        <taxon>Meloidogyne</taxon>
    </lineage>
</organism>
<keyword evidence="5" id="KW-0406">Ion transport</keyword>
<accession>A0A6V7TMV0</accession>
<evidence type="ECO:0000256" key="2">
    <source>
        <dbReference type="ARBA" id="ARBA00022448"/>
    </source>
</evidence>